<accession>A0A832GNY4</accession>
<evidence type="ECO:0000313" key="2">
    <source>
        <dbReference type="EMBL" id="HGV55332.1"/>
    </source>
</evidence>
<keyword evidence="1" id="KW-1133">Transmembrane helix</keyword>
<keyword evidence="1" id="KW-0472">Membrane</keyword>
<feature type="transmembrane region" description="Helical" evidence="1">
    <location>
        <begin position="45"/>
        <end position="63"/>
    </location>
</feature>
<dbReference type="AlphaFoldDB" id="A0A832GNY4"/>
<proteinExistence type="predicted"/>
<protein>
    <submittedName>
        <fullName evidence="2">Uncharacterized protein</fullName>
    </submittedName>
</protein>
<keyword evidence="1" id="KW-0812">Transmembrane</keyword>
<name>A0A832GNY4_9BACT</name>
<gene>
    <name evidence="2" type="ORF">ENT73_04515</name>
</gene>
<organism evidence="2">
    <name type="scientific">Caldimicrobium thiodismutans</name>
    <dbReference type="NCBI Taxonomy" id="1653476"/>
    <lineage>
        <taxon>Bacteria</taxon>
        <taxon>Pseudomonadati</taxon>
        <taxon>Thermodesulfobacteriota</taxon>
        <taxon>Thermodesulfobacteria</taxon>
        <taxon>Thermodesulfobacteriales</taxon>
        <taxon>Thermodesulfobacteriaceae</taxon>
        <taxon>Caldimicrobium</taxon>
    </lineage>
</organism>
<sequence>MNPPQLFLRFLPFWLVFLFLKGVLTGLIPLWYVDPTTALSLAFTLIWKFNLWALVGMLLLGLIRAFDGVYPLLFFASYYSALLWLRNWGKRYFKEQSAYFPYLFWALAILILVFLELFLFFNRLSLYSLTYDFLLRLLLKSLFYALFTFLLTIAFYRLLKVIWDHES</sequence>
<feature type="transmembrane region" description="Helical" evidence="1">
    <location>
        <begin position="12"/>
        <end position="33"/>
    </location>
</feature>
<feature type="transmembrane region" description="Helical" evidence="1">
    <location>
        <begin position="69"/>
        <end position="87"/>
    </location>
</feature>
<comment type="caution">
    <text evidence="2">The sequence shown here is derived from an EMBL/GenBank/DDBJ whole genome shotgun (WGS) entry which is preliminary data.</text>
</comment>
<feature type="transmembrane region" description="Helical" evidence="1">
    <location>
        <begin position="99"/>
        <end position="121"/>
    </location>
</feature>
<dbReference type="EMBL" id="DSZU01000077">
    <property type="protein sequence ID" value="HGV55332.1"/>
    <property type="molecule type" value="Genomic_DNA"/>
</dbReference>
<reference evidence="2" key="1">
    <citation type="journal article" date="2020" name="mSystems">
        <title>Genome- and Community-Level Interaction Insights into Carbon Utilization and Element Cycling Functions of Hydrothermarchaeota in Hydrothermal Sediment.</title>
        <authorList>
            <person name="Zhou Z."/>
            <person name="Liu Y."/>
            <person name="Xu W."/>
            <person name="Pan J."/>
            <person name="Luo Z.H."/>
            <person name="Li M."/>
        </authorList>
    </citation>
    <scope>NUCLEOTIDE SEQUENCE [LARGE SCALE GENOMIC DNA]</scope>
    <source>
        <strain evidence="2">SpSt-605</strain>
    </source>
</reference>
<feature type="transmembrane region" description="Helical" evidence="1">
    <location>
        <begin position="141"/>
        <end position="159"/>
    </location>
</feature>
<evidence type="ECO:0000256" key="1">
    <source>
        <dbReference type="SAM" id="Phobius"/>
    </source>
</evidence>